<evidence type="ECO:0000256" key="4">
    <source>
        <dbReference type="PROSITE-ProRule" id="PRU00335"/>
    </source>
</evidence>
<dbReference type="EMBL" id="JAGFNS010000008">
    <property type="protein sequence ID" value="MBO3738689.1"/>
    <property type="molecule type" value="Genomic_DNA"/>
</dbReference>
<sequence length="214" mass="23391">MGRARTNPAPAPPATTRGRRTHDALLTAGRQIIEEQGWAGFTPEAVTQAAGVSYGTFYTYFASKDDLLRKIVQAAADKMITASRVPDTLHDPYARIVEANRLYLAAAGKAAKVLRMVEHGAYLDDNLRSLLLEIREFYVGRGEEGIRRLQADGLADPDLDPRLTAIALGGMVEQVAVIINELREPLDEEKMVDHLSRLWASAIGLRAPGATGQR</sequence>
<dbReference type="Gene3D" id="1.10.357.10">
    <property type="entry name" value="Tetracycline Repressor, domain 2"/>
    <property type="match status" value="1"/>
</dbReference>
<dbReference type="PRINTS" id="PR00455">
    <property type="entry name" value="HTHTETR"/>
</dbReference>
<evidence type="ECO:0000256" key="3">
    <source>
        <dbReference type="ARBA" id="ARBA00023163"/>
    </source>
</evidence>
<dbReference type="SUPFAM" id="SSF48498">
    <property type="entry name" value="Tetracyclin repressor-like, C-terminal domain"/>
    <property type="match status" value="1"/>
</dbReference>
<comment type="caution">
    <text evidence="7">The sequence shown here is derived from an EMBL/GenBank/DDBJ whole genome shotgun (WGS) entry which is preliminary data.</text>
</comment>
<dbReference type="InterPro" id="IPR050109">
    <property type="entry name" value="HTH-type_TetR-like_transc_reg"/>
</dbReference>
<evidence type="ECO:0000256" key="5">
    <source>
        <dbReference type="SAM" id="MobiDB-lite"/>
    </source>
</evidence>
<evidence type="ECO:0000313" key="7">
    <source>
        <dbReference type="EMBL" id="MBO3738689.1"/>
    </source>
</evidence>
<dbReference type="RefSeq" id="WP_208467845.1">
    <property type="nucleotide sequence ID" value="NZ_JAGFNS010000008.1"/>
</dbReference>
<dbReference type="PANTHER" id="PTHR30055">
    <property type="entry name" value="HTH-TYPE TRANSCRIPTIONAL REGULATOR RUTR"/>
    <property type="match status" value="1"/>
</dbReference>
<dbReference type="InterPro" id="IPR036271">
    <property type="entry name" value="Tet_transcr_reg_TetR-rel_C_sf"/>
</dbReference>
<gene>
    <name evidence="7" type="ORF">J5X75_14270</name>
</gene>
<dbReference type="SUPFAM" id="SSF46689">
    <property type="entry name" value="Homeodomain-like"/>
    <property type="match status" value="1"/>
</dbReference>
<evidence type="ECO:0000313" key="8">
    <source>
        <dbReference type="Proteomes" id="UP000679690"/>
    </source>
</evidence>
<dbReference type="PROSITE" id="PS50977">
    <property type="entry name" value="HTH_TETR_2"/>
    <property type="match status" value="1"/>
</dbReference>
<keyword evidence="3" id="KW-0804">Transcription</keyword>
<dbReference type="Proteomes" id="UP000679690">
    <property type="component" value="Unassembled WGS sequence"/>
</dbReference>
<keyword evidence="2 4" id="KW-0238">DNA-binding</keyword>
<evidence type="ECO:0000256" key="1">
    <source>
        <dbReference type="ARBA" id="ARBA00023015"/>
    </source>
</evidence>
<feature type="region of interest" description="Disordered" evidence="5">
    <location>
        <begin position="1"/>
        <end position="20"/>
    </location>
</feature>
<evidence type="ECO:0000259" key="6">
    <source>
        <dbReference type="PROSITE" id="PS50977"/>
    </source>
</evidence>
<feature type="DNA-binding region" description="H-T-H motif" evidence="4">
    <location>
        <begin position="42"/>
        <end position="61"/>
    </location>
</feature>
<keyword evidence="8" id="KW-1185">Reference proteome</keyword>
<dbReference type="InterPro" id="IPR001647">
    <property type="entry name" value="HTH_TetR"/>
</dbReference>
<organism evidence="7 8">
    <name type="scientific">Actinoplanes flavus</name>
    <dbReference type="NCBI Taxonomy" id="2820290"/>
    <lineage>
        <taxon>Bacteria</taxon>
        <taxon>Bacillati</taxon>
        <taxon>Actinomycetota</taxon>
        <taxon>Actinomycetes</taxon>
        <taxon>Micromonosporales</taxon>
        <taxon>Micromonosporaceae</taxon>
        <taxon>Actinoplanes</taxon>
    </lineage>
</organism>
<keyword evidence="1" id="KW-0805">Transcription regulation</keyword>
<name>A0ABS3UIT2_9ACTN</name>
<evidence type="ECO:0000256" key="2">
    <source>
        <dbReference type="ARBA" id="ARBA00023125"/>
    </source>
</evidence>
<reference evidence="7 8" key="1">
    <citation type="submission" date="2021-03" db="EMBL/GenBank/DDBJ databases">
        <title>Actinoplanes flavus sp. nov., a novel actinomycete isolated from Coconut Palm rhizosphere soil.</title>
        <authorList>
            <person name="Luo X."/>
        </authorList>
    </citation>
    <scope>NUCLEOTIDE SEQUENCE [LARGE SCALE GENOMIC DNA]</scope>
    <source>
        <strain evidence="7 8">NEAU-H7</strain>
    </source>
</reference>
<proteinExistence type="predicted"/>
<dbReference type="PANTHER" id="PTHR30055:SF234">
    <property type="entry name" value="HTH-TYPE TRANSCRIPTIONAL REGULATOR BETI"/>
    <property type="match status" value="1"/>
</dbReference>
<dbReference type="InterPro" id="IPR009057">
    <property type="entry name" value="Homeodomain-like_sf"/>
</dbReference>
<dbReference type="Gene3D" id="1.10.10.60">
    <property type="entry name" value="Homeodomain-like"/>
    <property type="match status" value="1"/>
</dbReference>
<protein>
    <submittedName>
        <fullName evidence="7">TetR/AcrR family transcriptional regulator</fullName>
    </submittedName>
</protein>
<dbReference type="Pfam" id="PF00440">
    <property type="entry name" value="TetR_N"/>
    <property type="match status" value="1"/>
</dbReference>
<accession>A0ABS3UIT2</accession>
<feature type="domain" description="HTH tetR-type" evidence="6">
    <location>
        <begin position="19"/>
        <end position="79"/>
    </location>
</feature>